<comment type="caution">
    <text evidence="2">The sequence shown here is derived from an EMBL/GenBank/DDBJ whole genome shotgun (WGS) entry which is preliminary data.</text>
</comment>
<evidence type="ECO:0000313" key="3">
    <source>
        <dbReference type="Proteomes" id="UP000468443"/>
    </source>
</evidence>
<dbReference type="Gene3D" id="3.40.50.150">
    <property type="entry name" value="Vaccinia Virus protein VP39"/>
    <property type="match status" value="1"/>
</dbReference>
<accession>A0A6P0UDR0</accession>
<sequence>MIRYKKRSTEAELMDDLHLNRDQIKAILEDINTANNMLGGNRITLKALKRLMDKDPLKEYEILDVGCGDGSLLREVALFCNKAGVKANLKGIDLNGESIALARKKNADLKNTTFVQEDVFNLSPEKDGCDFLLCTLTLHHFREEEITQLIRKFSVLARTGAVINDLDRNRIAHVLFRMFSYVFMRTDIARQDGLTSIKKGFTKKELLALSRDLPGMTHHIQWRWAFRYEWCFSHINPPLL</sequence>
<dbReference type="AlphaFoldDB" id="A0A6P0UDR0"/>
<dbReference type="Proteomes" id="UP000468443">
    <property type="component" value="Unassembled WGS sequence"/>
</dbReference>
<gene>
    <name evidence="2" type="ORF">GWK09_12445</name>
</gene>
<dbReference type="InterPro" id="IPR041698">
    <property type="entry name" value="Methyltransf_25"/>
</dbReference>
<dbReference type="GO" id="GO:0008168">
    <property type="term" value="F:methyltransferase activity"/>
    <property type="evidence" value="ECO:0007669"/>
    <property type="project" value="UniProtKB-KW"/>
</dbReference>
<evidence type="ECO:0000313" key="2">
    <source>
        <dbReference type="EMBL" id="NER11335.1"/>
    </source>
</evidence>
<dbReference type="GO" id="GO:0032259">
    <property type="term" value="P:methylation"/>
    <property type="evidence" value="ECO:0007669"/>
    <property type="project" value="UniProtKB-KW"/>
</dbReference>
<reference evidence="2 3" key="1">
    <citation type="submission" date="2020-01" db="EMBL/GenBank/DDBJ databases">
        <title>Muriicola jejuensis KCTC 22299.</title>
        <authorList>
            <person name="Wang G."/>
        </authorList>
    </citation>
    <scope>NUCLEOTIDE SEQUENCE [LARGE SCALE GENOMIC DNA]</scope>
    <source>
        <strain evidence="2 3">KCTC 22299</strain>
    </source>
</reference>
<keyword evidence="3" id="KW-1185">Reference proteome</keyword>
<dbReference type="EMBL" id="JAABOP010000004">
    <property type="protein sequence ID" value="NER11335.1"/>
    <property type="molecule type" value="Genomic_DNA"/>
</dbReference>
<evidence type="ECO:0000259" key="1">
    <source>
        <dbReference type="Pfam" id="PF13649"/>
    </source>
</evidence>
<feature type="domain" description="Methyltransferase" evidence="1">
    <location>
        <begin position="62"/>
        <end position="156"/>
    </location>
</feature>
<dbReference type="InterPro" id="IPR029063">
    <property type="entry name" value="SAM-dependent_MTases_sf"/>
</dbReference>
<keyword evidence="2" id="KW-0808">Transferase</keyword>
<organism evidence="2 3">
    <name type="scientific">Muriicola jejuensis</name>
    <dbReference type="NCBI Taxonomy" id="504488"/>
    <lineage>
        <taxon>Bacteria</taxon>
        <taxon>Pseudomonadati</taxon>
        <taxon>Bacteroidota</taxon>
        <taxon>Flavobacteriia</taxon>
        <taxon>Flavobacteriales</taxon>
        <taxon>Flavobacteriaceae</taxon>
        <taxon>Muriicola</taxon>
    </lineage>
</organism>
<name>A0A6P0UDR0_9FLAO</name>
<dbReference type="Pfam" id="PF13649">
    <property type="entry name" value="Methyltransf_25"/>
    <property type="match status" value="1"/>
</dbReference>
<proteinExistence type="predicted"/>
<dbReference type="CDD" id="cd02440">
    <property type="entry name" value="AdoMet_MTases"/>
    <property type="match status" value="1"/>
</dbReference>
<dbReference type="RefSeq" id="WP_163693791.1">
    <property type="nucleotide sequence ID" value="NZ_FXTW01000003.1"/>
</dbReference>
<protein>
    <submittedName>
        <fullName evidence="2">Methyltransferase domain-containing protein</fullName>
    </submittedName>
</protein>
<keyword evidence="2" id="KW-0489">Methyltransferase</keyword>
<dbReference type="SUPFAM" id="SSF53335">
    <property type="entry name" value="S-adenosyl-L-methionine-dependent methyltransferases"/>
    <property type="match status" value="1"/>
</dbReference>